<evidence type="ECO:0000256" key="1">
    <source>
        <dbReference type="ARBA" id="ARBA00004383"/>
    </source>
</evidence>
<dbReference type="GO" id="GO:0098797">
    <property type="term" value="C:plasma membrane protein complex"/>
    <property type="evidence" value="ECO:0007669"/>
    <property type="project" value="TreeGrafter"/>
</dbReference>
<keyword evidence="9 11" id="KW-0472">Membrane</keyword>
<keyword evidence="4" id="KW-1003">Cell membrane</keyword>
<evidence type="ECO:0000313" key="14">
    <source>
        <dbReference type="EMBL" id="KOC94177.1"/>
    </source>
</evidence>
<evidence type="ECO:0000313" key="16">
    <source>
        <dbReference type="Proteomes" id="UP000037088"/>
    </source>
</evidence>
<dbReference type="PANTHER" id="PTHR33446:SF2">
    <property type="entry name" value="PROTEIN TONB"/>
    <property type="match status" value="1"/>
</dbReference>
<accession>A0A0L7T4B4</accession>
<dbReference type="PANTHER" id="PTHR33446">
    <property type="entry name" value="PROTEIN TONB-RELATED"/>
    <property type="match status" value="1"/>
</dbReference>
<comment type="subcellular location">
    <subcellularLocation>
        <location evidence="1">Cell inner membrane</location>
        <topology evidence="1">Single-pass membrane protein</topology>
        <orientation evidence="1">Periplasmic side</orientation>
    </subcellularLocation>
</comment>
<dbReference type="SUPFAM" id="SSF74653">
    <property type="entry name" value="TolA/TonB C-terminal domain"/>
    <property type="match status" value="1"/>
</dbReference>
<dbReference type="GO" id="GO:0055085">
    <property type="term" value="P:transmembrane transport"/>
    <property type="evidence" value="ECO:0007669"/>
    <property type="project" value="InterPro"/>
</dbReference>
<keyword evidence="7" id="KW-0653">Protein transport</keyword>
<dbReference type="STRING" id="1560201.NG42_10275"/>
<dbReference type="PROSITE" id="PS52015">
    <property type="entry name" value="TONB_CTD"/>
    <property type="match status" value="1"/>
</dbReference>
<evidence type="ECO:0000259" key="12">
    <source>
        <dbReference type="PROSITE" id="PS52015"/>
    </source>
</evidence>
<dbReference type="RefSeq" id="WP_052899236.1">
    <property type="nucleotide sequence ID" value="NZ_JRXE01000012.1"/>
</dbReference>
<reference evidence="15 16" key="1">
    <citation type="journal article" date="2015" name="Int. J. Syst. Evol. Microbiol.">
        <title>Erwinia iniecta sp. nov., isolated from Russian wheat aphids (Diuraphis noxia).</title>
        <authorList>
            <person name="Campillo T."/>
            <person name="Luna E."/>
            <person name="Portier P."/>
            <person name="Fischer-Le Saux M."/>
            <person name="Lapitan N."/>
            <person name="Tisserat N.A."/>
            <person name="Leach J.E."/>
        </authorList>
    </citation>
    <scope>NUCLEOTIDE SEQUENCE [LARGE SCALE GENOMIC DNA]</scope>
    <source>
        <strain evidence="13 16">B120</strain>
        <strain evidence="14 15">B149</strain>
    </source>
</reference>
<dbReference type="Proteomes" id="UP000037088">
    <property type="component" value="Unassembled WGS sequence"/>
</dbReference>
<dbReference type="GO" id="GO:0015031">
    <property type="term" value="P:protein transport"/>
    <property type="evidence" value="ECO:0007669"/>
    <property type="project" value="UniProtKB-KW"/>
</dbReference>
<evidence type="ECO:0000256" key="11">
    <source>
        <dbReference type="SAM" id="Phobius"/>
    </source>
</evidence>
<dbReference type="EMBL" id="JRXF01000008">
    <property type="protein sequence ID" value="KOC94177.1"/>
    <property type="molecule type" value="Genomic_DNA"/>
</dbReference>
<dbReference type="EMBL" id="JRXE01000012">
    <property type="protein sequence ID" value="KOC90183.1"/>
    <property type="molecule type" value="Genomic_DNA"/>
</dbReference>
<keyword evidence="16" id="KW-1185">Reference proteome</keyword>
<evidence type="ECO:0000313" key="13">
    <source>
        <dbReference type="EMBL" id="KOC90183.1"/>
    </source>
</evidence>
<evidence type="ECO:0000256" key="10">
    <source>
        <dbReference type="SAM" id="MobiDB-lite"/>
    </source>
</evidence>
<evidence type="ECO:0000256" key="8">
    <source>
        <dbReference type="ARBA" id="ARBA00022989"/>
    </source>
</evidence>
<feature type="region of interest" description="Disordered" evidence="10">
    <location>
        <begin position="97"/>
        <end position="117"/>
    </location>
</feature>
<dbReference type="InterPro" id="IPR037682">
    <property type="entry name" value="TonB_C"/>
</dbReference>
<dbReference type="Pfam" id="PF03544">
    <property type="entry name" value="TonB_C"/>
    <property type="match status" value="1"/>
</dbReference>
<evidence type="ECO:0000256" key="2">
    <source>
        <dbReference type="ARBA" id="ARBA00006555"/>
    </source>
</evidence>
<comment type="similarity">
    <text evidence="2">Belongs to the TonB family.</text>
</comment>
<sequence>MLVNENYPHRPRWSAGVCCSVIAHLLLVALFITTWRNNTPLITPPAVVMLEFSEQFQVTSRQPDMPLGINQQQKVDAARVENTPKKQQMHRVVMADNAEIHQSTPQKATPKPTKQHDVKQNNLLPQEAVEGNAKVTNRAAPKPQLKIASTTAAPVASDAAKVSNSQLSWEGLVKGKLNLVKAYPADARRRGRSGIALVSFVVAADGRVISRQLVRSAETLSLDRESLAMIDRAQPFPQPPAEILTGGIYKVTMPVSFDLNQAN</sequence>
<comment type="caution">
    <text evidence="13">The sequence shown here is derived from an EMBL/GenBank/DDBJ whole genome shotgun (WGS) entry which is preliminary data.</text>
</comment>
<dbReference type="AlphaFoldDB" id="A0A0L7T4B4"/>
<feature type="domain" description="TonB C-terminal" evidence="12">
    <location>
        <begin position="168"/>
        <end position="263"/>
    </location>
</feature>
<evidence type="ECO:0000256" key="4">
    <source>
        <dbReference type="ARBA" id="ARBA00022475"/>
    </source>
</evidence>
<proteinExistence type="inferred from homology"/>
<dbReference type="Proteomes" id="UP000036851">
    <property type="component" value="Unassembled WGS sequence"/>
</dbReference>
<evidence type="ECO:0000256" key="9">
    <source>
        <dbReference type="ARBA" id="ARBA00023136"/>
    </source>
</evidence>
<organism evidence="13 16">
    <name type="scientific">Winslowiella iniecta</name>
    <dbReference type="NCBI Taxonomy" id="1560201"/>
    <lineage>
        <taxon>Bacteria</taxon>
        <taxon>Pseudomonadati</taxon>
        <taxon>Pseudomonadota</taxon>
        <taxon>Gammaproteobacteria</taxon>
        <taxon>Enterobacterales</taxon>
        <taxon>Erwiniaceae</taxon>
        <taxon>Winslowiella</taxon>
    </lineage>
</organism>
<evidence type="ECO:0000256" key="5">
    <source>
        <dbReference type="ARBA" id="ARBA00022519"/>
    </source>
</evidence>
<keyword evidence="6 11" id="KW-0812">Transmembrane</keyword>
<evidence type="ECO:0000256" key="6">
    <source>
        <dbReference type="ARBA" id="ARBA00022692"/>
    </source>
</evidence>
<evidence type="ECO:0000256" key="7">
    <source>
        <dbReference type="ARBA" id="ARBA00022927"/>
    </source>
</evidence>
<protein>
    <recommendedName>
        <fullName evidence="12">TonB C-terminal domain-containing protein</fullName>
    </recommendedName>
</protein>
<dbReference type="Gene3D" id="3.30.1150.10">
    <property type="match status" value="1"/>
</dbReference>
<dbReference type="PATRIC" id="fig|1560201.3.peg.2186"/>
<keyword evidence="5" id="KW-0997">Cell inner membrane</keyword>
<dbReference type="GO" id="GO:0031992">
    <property type="term" value="F:energy transducer activity"/>
    <property type="evidence" value="ECO:0007669"/>
    <property type="project" value="TreeGrafter"/>
</dbReference>
<keyword evidence="3" id="KW-0813">Transport</keyword>
<feature type="transmembrane region" description="Helical" evidence="11">
    <location>
        <begin position="12"/>
        <end position="32"/>
    </location>
</feature>
<evidence type="ECO:0000313" key="15">
    <source>
        <dbReference type="Proteomes" id="UP000036851"/>
    </source>
</evidence>
<name>A0A0L7T4B4_9GAMM</name>
<dbReference type="InterPro" id="IPR051045">
    <property type="entry name" value="TonB-dependent_transducer"/>
</dbReference>
<dbReference type="NCBIfam" id="TIGR01352">
    <property type="entry name" value="tonB_Cterm"/>
    <property type="match status" value="1"/>
</dbReference>
<gene>
    <name evidence="13" type="ORF">NG42_10275</name>
    <name evidence="14" type="ORF">NG43_06820</name>
</gene>
<evidence type="ECO:0000256" key="3">
    <source>
        <dbReference type="ARBA" id="ARBA00022448"/>
    </source>
</evidence>
<keyword evidence="8 11" id="KW-1133">Transmembrane helix</keyword>
<dbReference type="InterPro" id="IPR006260">
    <property type="entry name" value="TonB/TolA_C"/>
</dbReference>